<keyword evidence="3" id="KW-1185">Reference proteome</keyword>
<feature type="compositionally biased region" description="Low complexity" evidence="1">
    <location>
        <begin position="82"/>
        <end position="94"/>
    </location>
</feature>
<comment type="caution">
    <text evidence="2">The sequence shown here is derived from an EMBL/GenBank/DDBJ whole genome shotgun (WGS) entry which is preliminary data.</text>
</comment>
<dbReference type="Proteomes" id="UP001556367">
    <property type="component" value="Unassembled WGS sequence"/>
</dbReference>
<proteinExistence type="predicted"/>
<evidence type="ECO:0000256" key="1">
    <source>
        <dbReference type="SAM" id="MobiDB-lite"/>
    </source>
</evidence>
<name>A0ABR3JID6_9AGAR</name>
<reference evidence="3" key="1">
    <citation type="submission" date="2024-06" db="EMBL/GenBank/DDBJ databases">
        <title>Multi-omics analyses provide insights into the biosynthesis of the anticancer antibiotic pleurotin in Hohenbuehelia grisea.</title>
        <authorList>
            <person name="Weaver J.A."/>
            <person name="Alberti F."/>
        </authorList>
    </citation>
    <scope>NUCLEOTIDE SEQUENCE [LARGE SCALE GENOMIC DNA]</scope>
    <source>
        <strain evidence="3">T-177</strain>
    </source>
</reference>
<accession>A0ABR3JID6</accession>
<protein>
    <submittedName>
        <fullName evidence="2">Uncharacterized protein</fullName>
    </submittedName>
</protein>
<evidence type="ECO:0000313" key="3">
    <source>
        <dbReference type="Proteomes" id="UP001556367"/>
    </source>
</evidence>
<gene>
    <name evidence="2" type="ORF">HGRIS_004131</name>
</gene>
<organism evidence="2 3">
    <name type="scientific">Hohenbuehelia grisea</name>
    <dbReference type="NCBI Taxonomy" id="104357"/>
    <lineage>
        <taxon>Eukaryota</taxon>
        <taxon>Fungi</taxon>
        <taxon>Dikarya</taxon>
        <taxon>Basidiomycota</taxon>
        <taxon>Agaricomycotina</taxon>
        <taxon>Agaricomycetes</taxon>
        <taxon>Agaricomycetidae</taxon>
        <taxon>Agaricales</taxon>
        <taxon>Pleurotineae</taxon>
        <taxon>Pleurotaceae</taxon>
        <taxon>Hohenbuehelia</taxon>
    </lineage>
</organism>
<dbReference type="EMBL" id="JASNQZ010000007">
    <property type="protein sequence ID" value="KAL0955230.1"/>
    <property type="molecule type" value="Genomic_DNA"/>
</dbReference>
<feature type="region of interest" description="Disordered" evidence="1">
    <location>
        <begin position="71"/>
        <end position="106"/>
    </location>
</feature>
<evidence type="ECO:0000313" key="2">
    <source>
        <dbReference type="EMBL" id="KAL0955230.1"/>
    </source>
</evidence>
<sequence length="132" mass="15014">MYIILEARIPAPPLRNASSPASPIINQFCFFVSVFAFFRHCTSYYCFRVYSNFIMSINHLPPLIPPSTHPIGSVRQSNPSGTHLTHSSYSSHTHATQRKRNTSTLNPPISSRIWSYRTTYLHSTPIVPTTYL</sequence>